<evidence type="ECO:0000256" key="6">
    <source>
        <dbReference type="SAM" id="MobiDB-lite"/>
    </source>
</evidence>
<evidence type="ECO:0000256" key="3">
    <source>
        <dbReference type="ARBA" id="ARBA00022692"/>
    </source>
</evidence>
<comment type="subcellular location">
    <subcellularLocation>
        <location evidence="1">Membrane</location>
        <topology evidence="1">Multi-pass membrane protein</topology>
    </subcellularLocation>
</comment>
<feature type="compositionally biased region" description="Basic and acidic residues" evidence="6">
    <location>
        <begin position="247"/>
        <end position="263"/>
    </location>
</feature>
<feature type="compositionally biased region" description="Basic and acidic residues" evidence="6">
    <location>
        <begin position="226"/>
        <end position="238"/>
    </location>
</feature>
<reference evidence="7 8" key="1">
    <citation type="journal article" date="2015" name="Plant Cell">
        <title>Oil accumulation by the oleaginous diatom Fistulifera solaris as revealed by the genome and transcriptome.</title>
        <authorList>
            <person name="Tanaka T."/>
            <person name="Maeda Y."/>
            <person name="Veluchamy A."/>
            <person name="Tanaka M."/>
            <person name="Abida H."/>
            <person name="Marechal E."/>
            <person name="Bowler C."/>
            <person name="Muto M."/>
            <person name="Sunaga Y."/>
            <person name="Tanaka M."/>
            <person name="Yoshino T."/>
            <person name="Taniguchi T."/>
            <person name="Fukuda Y."/>
            <person name="Nemoto M."/>
            <person name="Matsumoto M."/>
            <person name="Wong P.S."/>
            <person name="Aburatani S."/>
            <person name="Fujibuchi W."/>
        </authorList>
    </citation>
    <scope>NUCLEOTIDE SEQUENCE [LARGE SCALE GENOMIC DNA]</scope>
    <source>
        <strain evidence="7 8">JPCC DA0580</strain>
    </source>
</reference>
<dbReference type="InterPro" id="IPR026767">
    <property type="entry name" value="Tmem151"/>
</dbReference>
<dbReference type="GO" id="GO:0016020">
    <property type="term" value="C:membrane"/>
    <property type="evidence" value="ECO:0007669"/>
    <property type="project" value="UniProtKB-SubCell"/>
</dbReference>
<feature type="compositionally biased region" description="Polar residues" evidence="6">
    <location>
        <begin position="264"/>
        <end position="280"/>
    </location>
</feature>
<dbReference type="EMBL" id="BDSP01000116">
    <property type="protein sequence ID" value="GAX17372.1"/>
    <property type="molecule type" value="Genomic_DNA"/>
</dbReference>
<dbReference type="Proteomes" id="UP000198406">
    <property type="component" value="Unassembled WGS sequence"/>
</dbReference>
<protein>
    <submittedName>
        <fullName evidence="7">Uncharacterized protein</fullName>
    </submittedName>
</protein>
<feature type="region of interest" description="Disordered" evidence="6">
    <location>
        <begin position="218"/>
        <end position="280"/>
    </location>
</feature>
<dbReference type="OrthoDB" id="190434at2759"/>
<dbReference type="PANTHER" id="PTHR31893:SF5">
    <property type="entry name" value="TRANSMEMBRANE PROTEIN 151 HOMOLOG"/>
    <property type="match status" value="1"/>
</dbReference>
<evidence type="ECO:0000256" key="1">
    <source>
        <dbReference type="ARBA" id="ARBA00004141"/>
    </source>
</evidence>
<sequence>MFLCEYFQSSSRRYLQNINTAQTTFEYLEALHLAAPTIALHIECYHNQTSTYTTTDSRGNSTIHTQTYPVVTYSETEVVPIVEWGNGSSPPTSTEIREYQLTKVKVSKTFDADDGYFRQRNAFINRNRYRDVHYRFDVIYVIPGFTDRVLCYVDLAHKPVMLNSLCLMMSHLFILPSLPYRIWMSAITGKIEANVHKWIRTEENTSVLRTALQEISSEGVDGNLHNGDDNDNSSRENDNPLPSEPEAVLKEDKLDKEVTDETKSSLSQSCEGGTEDNGTA</sequence>
<keyword evidence="8" id="KW-1185">Reference proteome</keyword>
<gene>
    <name evidence="7" type="ORF">FisN_UnNu083</name>
</gene>
<evidence type="ECO:0000313" key="7">
    <source>
        <dbReference type="EMBL" id="GAX17372.1"/>
    </source>
</evidence>
<comment type="caution">
    <text evidence="7">The sequence shown here is derived from an EMBL/GenBank/DDBJ whole genome shotgun (WGS) entry which is preliminary data.</text>
</comment>
<evidence type="ECO:0000256" key="5">
    <source>
        <dbReference type="ARBA" id="ARBA00023136"/>
    </source>
</evidence>
<dbReference type="AlphaFoldDB" id="A0A1Z5JU44"/>
<keyword evidence="3" id="KW-0812">Transmembrane</keyword>
<dbReference type="InParanoid" id="A0A1Z5JU44"/>
<keyword evidence="4" id="KW-1133">Transmembrane helix</keyword>
<proteinExistence type="inferred from homology"/>
<comment type="similarity">
    <text evidence="2">Belongs to the TMEM151 family.</text>
</comment>
<evidence type="ECO:0000256" key="2">
    <source>
        <dbReference type="ARBA" id="ARBA00009583"/>
    </source>
</evidence>
<dbReference type="Pfam" id="PF14857">
    <property type="entry name" value="TMEM151"/>
    <property type="match status" value="1"/>
</dbReference>
<evidence type="ECO:0000313" key="8">
    <source>
        <dbReference type="Proteomes" id="UP000198406"/>
    </source>
</evidence>
<organism evidence="7 8">
    <name type="scientific">Fistulifera solaris</name>
    <name type="common">Oleaginous diatom</name>
    <dbReference type="NCBI Taxonomy" id="1519565"/>
    <lineage>
        <taxon>Eukaryota</taxon>
        <taxon>Sar</taxon>
        <taxon>Stramenopiles</taxon>
        <taxon>Ochrophyta</taxon>
        <taxon>Bacillariophyta</taxon>
        <taxon>Bacillariophyceae</taxon>
        <taxon>Bacillariophycidae</taxon>
        <taxon>Naviculales</taxon>
        <taxon>Naviculaceae</taxon>
        <taxon>Fistulifera</taxon>
    </lineage>
</organism>
<evidence type="ECO:0000256" key="4">
    <source>
        <dbReference type="ARBA" id="ARBA00022989"/>
    </source>
</evidence>
<dbReference type="PANTHER" id="PTHR31893">
    <property type="entry name" value="TRANSMEMBRANE PROTEIN 151 HOMOLOG"/>
    <property type="match status" value="1"/>
</dbReference>
<keyword evidence="5" id="KW-0472">Membrane</keyword>
<accession>A0A1Z5JU44</accession>
<name>A0A1Z5JU44_FISSO</name>